<dbReference type="CDD" id="cd07896">
    <property type="entry name" value="Adenylation_kDNA_ligase_like"/>
    <property type="match status" value="1"/>
</dbReference>
<proteinExistence type="predicted"/>
<evidence type="ECO:0000256" key="3">
    <source>
        <dbReference type="ARBA" id="ARBA00022763"/>
    </source>
</evidence>
<keyword evidence="6" id="KW-1185">Reference proteome</keyword>
<evidence type="ECO:0008006" key="7">
    <source>
        <dbReference type="Google" id="ProtNLM"/>
    </source>
</evidence>
<gene>
    <name evidence="5" type="ORF">FIM25_16865</name>
</gene>
<sequence length="115" mass="13019">MLRLKPDPLLSPLVLCLLFFLSLPLFSSAMDLDPMLPEVYSEEREIRGWWMSEKLDGIRGYWDGTSMFSRNGTPLFPPDFFTAGLPPFAIEGELWAGRQAFEKTASIVMPEPPHG</sequence>
<protein>
    <recommendedName>
        <fullName evidence="7">DNA ligase</fullName>
    </recommendedName>
</protein>
<organism evidence="5 6">
    <name type="scientific">Desulfobotulus mexicanus</name>
    <dbReference type="NCBI Taxonomy" id="2586642"/>
    <lineage>
        <taxon>Bacteria</taxon>
        <taxon>Pseudomonadati</taxon>
        <taxon>Thermodesulfobacteriota</taxon>
        <taxon>Desulfobacteria</taxon>
        <taxon>Desulfobacterales</taxon>
        <taxon>Desulfobacteraceae</taxon>
        <taxon>Desulfobotulus</taxon>
    </lineage>
</organism>
<dbReference type="EMBL" id="VDMB01000062">
    <property type="protein sequence ID" value="TYT73105.1"/>
    <property type="molecule type" value="Genomic_DNA"/>
</dbReference>
<evidence type="ECO:0000313" key="5">
    <source>
        <dbReference type="EMBL" id="TYT73105.1"/>
    </source>
</evidence>
<dbReference type="PANTHER" id="PTHR47810">
    <property type="entry name" value="DNA LIGASE"/>
    <property type="match status" value="1"/>
</dbReference>
<dbReference type="GO" id="GO:0006281">
    <property type="term" value="P:DNA repair"/>
    <property type="evidence" value="ECO:0007669"/>
    <property type="project" value="UniProtKB-KW"/>
</dbReference>
<dbReference type="InterPro" id="IPR050326">
    <property type="entry name" value="NAD_dep_DNA_ligaseB"/>
</dbReference>
<keyword evidence="2" id="KW-0235">DNA replication</keyword>
<dbReference type="Gene3D" id="3.30.470.30">
    <property type="entry name" value="DNA ligase/mRNA capping enzyme"/>
    <property type="match status" value="1"/>
</dbReference>
<evidence type="ECO:0000256" key="4">
    <source>
        <dbReference type="ARBA" id="ARBA00023204"/>
    </source>
</evidence>
<dbReference type="Proteomes" id="UP000321899">
    <property type="component" value="Unassembled WGS sequence"/>
</dbReference>
<name>A0A5S5MBV7_9BACT</name>
<dbReference type="PANTHER" id="PTHR47810:SF1">
    <property type="entry name" value="DNA LIGASE B"/>
    <property type="match status" value="1"/>
</dbReference>
<dbReference type="RefSeq" id="WP_139451016.1">
    <property type="nucleotide sequence ID" value="NZ_VDMB01000062.1"/>
</dbReference>
<dbReference type="OrthoDB" id="9767858at2"/>
<dbReference type="AlphaFoldDB" id="A0A5S5MBV7"/>
<keyword evidence="1" id="KW-0436">Ligase</keyword>
<evidence type="ECO:0000256" key="2">
    <source>
        <dbReference type="ARBA" id="ARBA00022705"/>
    </source>
</evidence>
<dbReference type="SUPFAM" id="SSF56091">
    <property type="entry name" value="DNA ligase/mRNA capping enzyme, catalytic domain"/>
    <property type="match status" value="1"/>
</dbReference>
<evidence type="ECO:0000256" key="1">
    <source>
        <dbReference type="ARBA" id="ARBA00022598"/>
    </source>
</evidence>
<evidence type="ECO:0000313" key="6">
    <source>
        <dbReference type="Proteomes" id="UP000321899"/>
    </source>
</evidence>
<accession>A0A5S5MBV7</accession>
<dbReference type="GO" id="GO:0016874">
    <property type="term" value="F:ligase activity"/>
    <property type="evidence" value="ECO:0007669"/>
    <property type="project" value="UniProtKB-KW"/>
</dbReference>
<dbReference type="GO" id="GO:0006260">
    <property type="term" value="P:DNA replication"/>
    <property type="evidence" value="ECO:0007669"/>
    <property type="project" value="UniProtKB-KW"/>
</dbReference>
<keyword evidence="4" id="KW-0234">DNA repair</keyword>
<reference evidence="5 6" key="1">
    <citation type="submission" date="2019-06" db="EMBL/GenBank/DDBJ databases">
        <title>Desulfobotulus mexicanus sp. nov., a novel sulfate-reducing bacterium isolated from the sediment of an alkaline crater lake in Mexico.</title>
        <authorList>
            <person name="Hirschler-Rea A."/>
        </authorList>
    </citation>
    <scope>NUCLEOTIDE SEQUENCE [LARGE SCALE GENOMIC DNA]</scope>
    <source>
        <strain evidence="5 6">PAR22N</strain>
    </source>
</reference>
<keyword evidence="3" id="KW-0227">DNA damage</keyword>
<comment type="caution">
    <text evidence="5">The sequence shown here is derived from an EMBL/GenBank/DDBJ whole genome shotgun (WGS) entry which is preliminary data.</text>
</comment>